<sequence>MENPVFGLSVSVWETLIDNDDELGRRGQPTSPIGRELRRLRPNSPRPDGLRRIKRRQRIPPDLGTCLGASQSVRSQRDCQPREASRLSRSPPTEYAARVGRGLAALRRPRRCRAETVGDRRPAMEGRAAGLRNRG</sequence>
<dbReference type="AlphaFoldDB" id="A0AAV7R9W2"/>
<comment type="caution">
    <text evidence="2">The sequence shown here is derived from an EMBL/GenBank/DDBJ whole genome shotgun (WGS) entry which is preliminary data.</text>
</comment>
<feature type="compositionally biased region" description="Basic and acidic residues" evidence="1">
    <location>
        <begin position="112"/>
        <end position="124"/>
    </location>
</feature>
<evidence type="ECO:0000256" key="1">
    <source>
        <dbReference type="SAM" id="MobiDB-lite"/>
    </source>
</evidence>
<feature type="compositionally biased region" description="Basic and acidic residues" evidence="1">
    <location>
        <begin position="75"/>
        <end position="86"/>
    </location>
</feature>
<feature type="region of interest" description="Disordered" evidence="1">
    <location>
        <begin position="110"/>
        <end position="135"/>
    </location>
</feature>
<keyword evidence="3" id="KW-1185">Reference proteome</keyword>
<name>A0AAV7R9W2_PLEWA</name>
<accession>A0AAV7R9W2</accession>
<dbReference type="Proteomes" id="UP001066276">
    <property type="component" value="Chromosome 5"/>
</dbReference>
<gene>
    <name evidence="2" type="ORF">NDU88_001033</name>
</gene>
<reference evidence="2" key="1">
    <citation type="journal article" date="2022" name="bioRxiv">
        <title>Sequencing and chromosome-scale assembly of the giantPleurodeles waltlgenome.</title>
        <authorList>
            <person name="Brown T."/>
            <person name="Elewa A."/>
            <person name="Iarovenko S."/>
            <person name="Subramanian E."/>
            <person name="Araus A.J."/>
            <person name="Petzold A."/>
            <person name="Susuki M."/>
            <person name="Suzuki K.-i.T."/>
            <person name="Hayashi T."/>
            <person name="Toyoda A."/>
            <person name="Oliveira C."/>
            <person name="Osipova E."/>
            <person name="Leigh N.D."/>
            <person name="Simon A."/>
            <person name="Yun M.H."/>
        </authorList>
    </citation>
    <scope>NUCLEOTIDE SEQUENCE</scope>
    <source>
        <strain evidence="2">20211129_DDA</strain>
        <tissue evidence="2">Liver</tissue>
    </source>
</reference>
<dbReference type="EMBL" id="JANPWB010000009">
    <property type="protein sequence ID" value="KAJ1148196.1"/>
    <property type="molecule type" value="Genomic_DNA"/>
</dbReference>
<evidence type="ECO:0000313" key="2">
    <source>
        <dbReference type="EMBL" id="KAJ1148196.1"/>
    </source>
</evidence>
<protein>
    <submittedName>
        <fullName evidence="2">Uncharacterized protein</fullName>
    </submittedName>
</protein>
<organism evidence="2 3">
    <name type="scientific">Pleurodeles waltl</name>
    <name type="common">Iberian ribbed newt</name>
    <dbReference type="NCBI Taxonomy" id="8319"/>
    <lineage>
        <taxon>Eukaryota</taxon>
        <taxon>Metazoa</taxon>
        <taxon>Chordata</taxon>
        <taxon>Craniata</taxon>
        <taxon>Vertebrata</taxon>
        <taxon>Euteleostomi</taxon>
        <taxon>Amphibia</taxon>
        <taxon>Batrachia</taxon>
        <taxon>Caudata</taxon>
        <taxon>Salamandroidea</taxon>
        <taxon>Salamandridae</taxon>
        <taxon>Pleurodelinae</taxon>
        <taxon>Pleurodeles</taxon>
    </lineage>
</organism>
<proteinExistence type="predicted"/>
<evidence type="ECO:0000313" key="3">
    <source>
        <dbReference type="Proteomes" id="UP001066276"/>
    </source>
</evidence>
<feature type="region of interest" description="Disordered" evidence="1">
    <location>
        <begin position="21"/>
        <end position="96"/>
    </location>
</feature>